<proteinExistence type="predicted"/>
<protein>
    <submittedName>
        <fullName evidence="1">Uncharacterized protein</fullName>
    </submittedName>
</protein>
<organism evidence="1 2">
    <name type="scientific">Microcystis aeruginosa DA14</name>
    <dbReference type="NCBI Taxonomy" id="1987506"/>
    <lineage>
        <taxon>Bacteria</taxon>
        <taxon>Bacillati</taxon>
        <taxon>Cyanobacteriota</taxon>
        <taxon>Cyanophyceae</taxon>
        <taxon>Oscillatoriophycideae</taxon>
        <taxon>Chroococcales</taxon>
        <taxon>Microcystaceae</taxon>
        <taxon>Microcystis</taxon>
    </lineage>
</organism>
<dbReference type="AlphaFoldDB" id="A0A3E0LZR5"/>
<evidence type="ECO:0000313" key="1">
    <source>
        <dbReference type="EMBL" id="REJ53011.1"/>
    </source>
</evidence>
<comment type="caution">
    <text evidence="1">The sequence shown here is derived from an EMBL/GenBank/DDBJ whole genome shotgun (WGS) entry which is preliminary data.</text>
</comment>
<dbReference type="EMBL" id="QQWE01000009">
    <property type="protein sequence ID" value="REJ53011.1"/>
    <property type="molecule type" value="Genomic_DNA"/>
</dbReference>
<evidence type="ECO:0000313" key="2">
    <source>
        <dbReference type="Proteomes" id="UP000256301"/>
    </source>
</evidence>
<accession>A0A3E0LZR5</accession>
<dbReference type="Proteomes" id="UP000256301">
    <property type="component" value="Unassembled WGS sequence"/>
</dbReference>
<gene>
    <name evidence="1" type="ORF">DWQ56_22485</name>
</gene>
<name>A0A3E0LZR5_MICAE</name>
<sequence>MLYFWLIFQPQIGGLQGSTDSHYNKIIEQIWEFVKALAIFRLKLFVEMGSGTRPPQPRRKTLV</sequence>
<reference evidence="1 2" key="1">
    <citation type="submission" date="2017-08" db="EMBL/GenBank/DDBJ databases">
        <title>Functional genomic and metabolic studies of the symbiotic interactions of six Microcystis-dominated communities.</title>
        <authorList>
            <person name="Li Q."/>
            <person name="Lin F."/>
        </authorList>
    </citation>
    <scope>NUCLEOTIDE SEQUENCE [LARGE SCALE GENOMIC DNA]</scope>
    <source>
        <strain evidence="1">DA14</strain>
    </source>
</reference>